<dbReference type="Pfam" id="PF13414">
    <property type="entry name" value="TPR_11"/>
    <property type="match status" value="1"/>
</dbReference>
<accession>A0AAD9IWJ5</accession>
<organism evidence="4 5">
    <name type="scientific">Paralvinella palmiformis</name>
    <dbReference type="NCBI Taxonomy" id="53620"/>
    <lineage>
        <taxon>Eukaryota</taxon>
        <taxon>Metazoa</taxon>
        <taxon>Spiralia</taxon>
        <taxon>Lophotrochozoa</taxon>
        <taxon>Annelida</taxon>
        <taxon>Polychaeta</taxon>
        <taxon>Sedentaria</taxon>
        <taxon>Canalipalpata</taxon>
        <taxon>Terebellida</taxon>
        <taxon>Terebelliformia</taxon>
        <taxon>Alvinellidae</taxon>
        <taxon>Paralvinella</taxon>
    </lineage>
</organism>
<dbReference type="Proteomes" id="UP001208570">
    <property type="component" value="Unassembled WGS sequence"/>
</dbReference>
<feature type="transmembrane region" description="Helical" evidence="3">
    <location>
        <begin position="24"/>
        <end position="43"/>
    </location>
</feature>
<keyword evidence="1" id="KW-0802">TPR repeat</keyword>
<keyword evidence="5" id="KW-1185">Reference proteome</keyword>
<dbReference type="PROSITE" id="PS50005">
    <property type="entry name" value="TPR"/>
    <property type="match status" value="3"/>
</dbReference>
<protein>
    <submittedName>
        <fullName evidence="4">Uncharacterized protein</fullName>
    </submittedName>
</protein>
<dbReference type="PANTHER" id="PTHR44809:SF1">
    <property type="entry name" value="PROTEIN O-MANNOSYL-TRANSFERASE TMTC1"/>
    <property type="match status" value="1"/>
</dbReference>
<keyword evidence="3" id="KW-0812">Transmembrane</keyword>
<proteinExistence type="predicted"/>
<dbReference type="Gene3D" id="1.25.40.10">
    <property type="entry name" value="Tetratricopeptide repeat domain"/>
    <property type="match status" value="3"/>
</dbReference>
<evidence type="ECO:0000313" key="5">
    <source>
        <dbReference type="Proteomes" id="UP001208570"/>
    </source>
</evidence>
<dbReference type="EMBL" id="JAODUP010001059">
    <property type="protein sequence ID" value="KAK2141658.1"/>
    <property type="molecule type" value="Genomic_DNA"/>
</dbReference>
<dbReference type="Pfam" id="PF13181">
    <property type="entry name" value="TPR_8"/>
    <property type="match status" value="1"/>
</dbReference>
<feature type="compositionally biased region" description="Basic and acidic residues" evidence="2">
    <location>
        <begin position="348"/>
        <end position="357"/>
    </location>
</feature>
<dbReference type="SUPFAM" id="SSF48452">
    <property type="entry name" value="TPR-like"/>
    <property type="match status" value="1"/>
</dbReference>
<dbReference type="PANTHER" id="PTHR44809">
    <property type="match status" value="1"/>
</dbReference>
<keyword evidence="3" id="KW-1133">Transmembrane helix</keyword>
<sequence>MGVIILVTIGVDVMRRHWSNHSRLLRILFVVFLVAMPICRTVIRNRVWLSRDTLARSGLQALPNNAKMHYNYANLLAAKGQTKRAVQHYKTAVSLWPSYISAHNNLAHYMTNKTQALAHLTEVIRLQPCHANAYTNIADIYHRLLRFAIDCEKTNPAPHLSLATIHQELGELTSAQLHYDKALQLAPRQADVYYNVGLFFEKQDPFNLPSLRALARVHRKAGQNLEAEICFAKILEIRSDHATLDMVGTFYYNIGNAYKATNFFREAYALEPTEEIAVHLKAIHHYRSAIRLKPEDDLLQKNYKALLDLYHLDNATILDNREITANGTATTVDDVVGREASRVYVLSHKNDTDRSNRNSDLPGSVALGQGLGMLPDRQMSLTVEKESP</sequence>
<reference evidence="4" key="1">
    <citation type="journal article" date="2023" name="Mol. Biol. Evol.">
        <title>Third-Generation Sequencing Reveals the Adaptive Role of the Epigenome in Three Deep-Sea Polychaetes.</title>
        <authorList>
            <person name="Perez M."/>
            <person name="Aroh O."/>
            <person name="Sun Y."/>
            <person name="Lan Y."/>
            <person name="Juniper S.K."/>
            <person name="Young C.R."/>
            <person name="Angers B."/>
            <person name="Qian P.Y."/>
        </authorList>
    </citation>
    <scope>NUCLEOTIDE SEQUENCE</scope>
    <source>
        <strain evidence="4">P08H-3</strain>
    </source>
</reference>
<dbReference type="SMART" id="SM00028">
    <property type="entry name" value="TPR"/>
    <property type="match status" value="4"/>
</dbReference>
<evidence type="ECO:0000256" key="3">
    <source>
        <dbReference type="SAM" id="Phobius"/>
    </source>
</evidence>
<comment type="caution">
    <text evidence="4">The sequence shown here is derived from an EMBL/GenBank/DDBJ whole genome shotgun (WGS) entry which is preliminary data.</text>
</comment>
<evidence type="ECO:0000256" key="2">
    <source>
        <dbReference type="SAM" id="MobiDB-lite"/>
    </source>
</evidence>
<keyword evidence="3" id="KW-0472">Membrane</keyword>
<feature type="region of interest" description="Disordered" evidence="2">
    <location>
        <begin position="348"/>
        <end position="371"/>
    </location>
</feature>
<feature type="repeat" description="TPR" evidence="1">
    <location>
        <begin position="156"/>
        <end position="189"/>
    </location>
</feature>
<dbReference type="InterPro" id="IPR011990">
    <property type="entry name" value="TPR-like_helical_dom_sf"/>
</dbReference>
<name>A0AAD9IWJ5_9ANNE</name>
<evidence type="ECO:0000256" key="1">
    <source>
        <dbReference type="PROSITE-ProRule" id="PRU00339"/>
    </source>
</evidence>
<feature type="repeat" description="TPR" evidence="1">
    <location>
        <begin position="241"/>
        <end position="274"/>
    </location>
</feature>
<dbReference type="AlphaFoldDB" id="A0AAD9IWJ5"/>
<evidence type="ECO:0000313" key="4">
    <source>
        <dbReference type="EMBL" id="KAK2141658.1"/>
    </source>
</evidence>
<feature type="repeat" description="TPR" evidence="1">
    <location>
        <begin position="66"/>
        <end position="99"/>
    </location>
</feature>
<dbReference type="InterPro" id="IPR052943">
    <property type="entry name" value="TMTC_O-mannosyl-trnsfr"/>
</dbReference>
<dbReference type="InterPro" id="IPR019734">
    <property type="entry name" value="TPR_rpt"/>
</dbReference>
<gene>
    <name evidence="4" type="ORF">LSH36_1059g00016</name>
</gene>